<dbReference type="Pfam" id="PF00480">
    <property type="entry name" value="ROK"/>
    <property type="match status" value="1"/>
</dbReference>
<name>A0A0R1GWU2_9LACO</name>
<accession>A0A0R1GWU2</accession>
<keyword evidence="3" id="KW-0119">Carbohydrate metabolism</keyword>
<dbReference type="SUPFAM" id="SSF46785">
    <property type="entry name" value="Winged helix' DNA-binding domain"/>
    <property type="match status" value="1"/>
</dbReference>
<dbReference type="Gene3D" id="3.30.420.40">
    <property type="match status" value="2"/>
</dbReference>
<protein>
    <submittedName>
        <fullName evidence="4">Transcriptional regulator sugar kinase, xylose operon regulator</fullName>
    </submittedName>
</protein>
<dbReference type="PATRIC" id="fig|1267003.4.peg.1306"/>
<dbReference type="EMBL" id="AZCZ01000030">
    <property type="protein sequence ID" value="KRK36001.1"/>
    <property type="molecule type" value="Genomic_DNA"/>
</dbReference>
<evidence type="ECO:0000256" key="2">
    <source>
        <dbReference type="ARBA" id="ARBA00006479"/>
    </source>
</evidence>
<dbReference type="SUPFAM" id="SSF53067">
    <property type="entry name" value="Actin-like ATPase domain"/>
    <property type="match status" value="1"/>
</dbReference>
<keyword evidence="3" id="KW-0859">Xylose metabolism</keyword>
<dbReference type="InterPro" id="IPR000600">
    <property type="entry name" value="ROK"/>
</dbReference>
<reference evidence="4 5" key="1">
    <citation type="journal article" date="2015" name="Genome Announc.">
        <title>Expanding the biotechnology potential of lactobacilli through comparative genomics of 213 strains and associated genera.</title>
        <authorList>
            <person name="Sun Z."/>
            <person name="Harris H.M."/>
            <person name="McCann A."/>
            <person name="Guo C."/>
            <person name="Argimon S."/>
            <person name="Zhang W."/>
            <person name="Yang X."/>
            <person name="Jeffery I.B."/>
            <person name="Cooney J.C."/>
            <person name="Kagawa T.F."/>
            <person name="Liu W."/>
            <person name="Song Y."/>
            <person name="Salvetti E."/>
            <person name="Wrobel A."/>
            <person name="Rasinkangas P."/>
            <person name="Parkhill J."/>
            <person name="Rea M.C."/>
            <person name="O'Sullivan O."/>
            <person name="Ritari J."/>
            <person name="Douillard F.P."/>
            <person name="Paul Ross R."/>
            <person name="Yang R."/>
            <person name="Briner A.E."/>
            <person name="Felis G.E."/>
            <person name="de Vos W.M."/>
            <person name="Barrangou R."/>
            <person name="Klaenhammer T.R."/>
            <person name="Caufield P.W."/>
            <person name="Cui Y."/>
            <person name="Zhang H."/>
            <person name="O'Toole P.W."/>
        </authorList>
    </citation>
    <scope>NUCLEOTIDE SEQUENCE [LARGE SCALE GENOMIC DNA]</scope>
    <source>
        <strain evidence="4 5">ATCC 53295</strain>
    </source>
</reference>
<comment type="caution">
    <text evidence="4">The sequence shown here is derived from an EMBL/GenBank/DDBJ whole genome shotgun (WGS) entry which is preliminary data.</text>
</comment>
<dbReference type="Gene3D" id="1.10.10.10">
    <property type="entry name" value="Winged helix-like DNA-binding domain superfamily/Winged helix DNA-binding domain"/>
    <property type="match status" value="1"/>
</dbReference>
<dbReference type="eggNOG" id="COG1940">
    <property type="taxonomic scope" value="Bacteria"/>
</dbReference>
<dbReference type="PANTHER" id="PTHR18964:SF149">
    <property type="entry name" value="BIFUNCTIONAL UDP-N-ACETYLGLUCOSAMINE 2-EPIMERASE_N-ACETYLMANNOSAMINE KINASE"/>
    <property type="match status" value="1"/>
</dbReference>
<comment type="function">
    <text evidence="1">Transcriptional repressor of xylose-utilizing enzymes.</text>
</comment>
<proteinExistence type="inferred from homology"/>
<dbReference type="STRING" id="357278.IV61_GL001350"/>
<dbReference type="Proteomes" id="UP000051176">
    <property type="component" value="Unassembled WGS sequence"/>
</dbReference>
<dbReference type="AlphaFoldDB" id="A0A0R1GWU2"/>
<gene>
    <name evidence="4" type="ORF">FD07_GL001228</name>
</gene>
<dbReference type="PANTHER" id="PTHR18964">
    <property type="entry name" value="ROK (REPRESSOR, ORF, KINASE) FAMILY"/>
    <property type="match status" value="1"/>
</dbReference>
<evidence type="ECO:0000256" key="1">
    <source>
        <dbReference type="ARBA" id="ARBA00002486"/>
    </source>
</evidence>
<dbReference type="GO" id="GO:0016301">
    <property type="term" value="F:kinase activity"/>
    <property type="evidence" value="ECO:0007669"/>
    <property type="project" value="UniProtKB-KW"/>
</dbReference>
<dbReference type="InterPro" id="IPR036388">
    <property type="entry name" value="WH-like_DNA-bd_sf"/>
</dbReference>
<keyword evidence="4" id="KW-0418">Kinase</keyword>
<dbReference type="InterPro" id="IPR036390">
    <property type="entry name" value="WH_DNA-bd_sf"/>
</dbReference>
<sequence>MDVVAESASRSNSHDYNYQRIVEYIFNHRATSRSAIARDLGLNKATVSLLCSEMQDQGVVSEIGSGSASSNGGRKPTLIEINRRYGYTLTVELDSQVIRALACYLDGETLQFQQVTTTAITDLAATLDDLIGHFTAIPGTTRGLVGICFAIHGITNGTQVQESFLNLGDLDLKAYFAKYGVPILLENEANLSAIYSRDFVEEFGLENTVTLSIHQGIAAGFILENKLYRGSQGRVGNLGHNIVMPAFSINNSRSQVTYQDVYSEYAVIHQISDLLGKADMSLDEISKLYADHNAEVITVLSQFANGIAGILNNVVGMLDPDVFYLNSPLLHQIPSAIPQVRNYFKRLSGYDIPVKLIPNIQLATLLGGAALTSHTVLGLTGVKLHFWDYTDN</sequence>
<keyword evidence="5" id="KW-1185">Reference proteome</keyword>
<evidence type="ECO:0000313" key="4">
    <source>
        <dbReference type="EMBL" id="KRK36001.1"/>
    </source>
</evidence>
<keyword evidence="4" id="KW-0808">Transferase</keyword>
<organism evidence="4 5">
    <name type="scientific">Levilactobacillus parabrevis ATCC 53295</name>
    <dbReference type="NCBI Taxonomy" id="1267003"/>
    <lineage>
        <taxon>Bacteria</taxon>
        <taxon>Bacillati</taxon>
        <taxon>Bacillota</taxon>
        <taxon>Bacilli</taxon>
        <taxon>Lactobacillales</taxon>
        <taxon>Lactobacillaceae</taxon>
        <taxon>Levilactobacillus</taxon>
    </lineage>
</organism>
<evidence type="ECO:0000256" key="3">
    <source>
        <dbReference type="ARBA" id="ARBA00022629"/>
    </source>
</evidence>
<comment type="similarity">
    <text evidence="2">Belongs to the ROK (NagC/XylR) family.</text>
</comment>
<dbReference type="InterPro" id="IPR043129">
    <property type="entry name" value="ATPase_NBD"/>
</dbReference>
<evidence type="ECO:0000313" key="5">
    <source>
        <dbReference type="Proteomes" id="UP000051176"/>
    </source>
</evidence>
<dbReference type="GO" id="GO:0042732">
    <property type="term" value="P:D-xylose metabolic process"/>
    <property type="evidence" value="ECO:0007669"/>
    <property type="project" value="UniProtKB-KW"/>
</dbReference>